<protein>
    <recommendedName>
        <fullName evidence="4">Outer membrane protein transport protein (OMPP1/FadL/TodX)</fullName>
    </recommendedName>
</protein>
<keyword evidence="3" id="KW-1185">Reference proteome</keyword>
<keyword evidence="1" id="KW-0732">Signal</keyword>
<reference evidence="2 3" key="1">
    <citation type="submission" date="2016-10" db="EMBL/GenBank/DDBJ databases">
        <authorList>
            <person name="Varghese N."/>
            <person name="Submissions S."/>
        </authorList>
    </citation>
    <scope>NUCLEOTIDE SEQUENCE [LARGE SCALE GENOMIC DNA]</scope>
    <source>
        <strain evidence="2 3">DSM 25353</strain>
    </source>
</reference>
<comment type="caution">
    <text evidence="2">The sequence shown here is derived from an EMBL/GenBank/DDBJ whole genome shotgun (WGS) entry which is preliminary data.</text>
</comment>
<dbReference type="SUPFAM" id="SSF56935">
    <property type="entry name" value="Porins"/>
    <property type="match status" value="1"/>
</dbReference>
<feature type="chain" id="PRO_5036465503" description="Outer membrane protein transport protein (OMPP1/FadL/TodX)" evidence="1">
    <location>
        <begin position="19"/>
        <end position="510"/>
    </location>
</feature>
<sequence length="510" mass="56012">MKSFILGSLLLFALFASAQTPEDALRTAWFTQNGTARNVAIGGVMGSLGGEITANHVNPAGIGMYKTNELVLSPAFLLNNNKFNFRGSDTTSSLNRFNYGTSGFIFSSANHDGARKWTSSAFALSVMEVANYNNHIQFKGFNNFSSYSEQFLEELTRDRADTNAALSNYIFGSSLAFRTYLVDTLQGPGGTLAGYQSMVPISTGVNQLYNAVTRGGYHEIALGFAGNMDDKLYIGGSFTIPVISYARDLTYTETDATNNPNNHFAYSTFKEQFSSRGIGIGGKFGIIYKPKDFWRIGFAIHTPQFIGFKDELRASMTTNTEGFAGTVSETSDRLNSGNPGRRSYNLLTPWRAIVSGSYVFREIRDTRLQRAFISADLEYVNYRGARFYSTDGGDQALANYYHQVNDAVKASYKGNINFKLGGELKLHTIMFRLGGAYYGSPYADAAIKANRIVASGGIGYRDHGIFIDLGYAHAFNTDAQFPYRLNDKPNTFAEQSGSAGNLMLTFGVKL</sequence>
<proteinExistence type="predicted"/>
<dbReference type="RefSeq" id="WP_092721620.1">
    <property type="nucleotide sequence ID" value="NZ_FNNO01000001.1"/>
</dbReference>
<evidence type="ECO:0000313" key="2">
    <source>
        <dbReference type="EMBL" id="SDW19708.1"/>
    </source>
</evidence>
<name>A0A8X8ICI6_9BACT</name>
<dbReference type="AlphaFoldDB" id="A0A8X8ICI6"/>
<evidence type="ECO:0008006" key="4">
    <source>
        <dbReference type="Google" id="ProtNLM"/>
    </source>
</evidence>
<dbReference type="EMBL" id="FNNO01000001">
    <property type="protein sequence ID" value="SDW19708.1"/>
    <property type="molecule type" value="Genomic_DNA"/>
</dbReference>
<evidence type="ECO:0000256" key="1">
    <source>
        <dbReference type="SAM" id="SignalP"/>
    </source>
</evidence>
<organism evidence="2 3">
    <name type="scientific">Hydrobacter penzbergensis</name>
    <dbReference type="NCBI Taxonomy" id="1235997"/>
    <lineage>
        <taxon>Bacteria</taxon>
        <taxon>Pseudomonadati</taxon>
        <taxon>Bacteroidota</taxon>
        <taxon>Chitinophagia</taxon>
        <taxon>Chitinophagales</taxon>
        <taxon>Chitinophagaceae</taxon>
        <taxon>Hydrobacter</taxon>
    </lineage>
</organism>
<gene>
    <name evidence="2" type="ORF">SAMN05444410_101487</name>
</gene>
<evidence type="ECO:0000313" key="3">
    <source>
        <dbReference type="Proteomes" id="UP000198711"/>
    </source>
</evidence>
<dbReference type="Gene3D" id="2.40.160.60">
    <property type="entry name" value="Outer membrane protein transport protein (OMPP1/FadL/TodX)"/>
    <property type="match status" value="1"/>
</dbReference>
<feature type="signal peptide" evidence="1">
    <location>
        <begin position="1"/>
        <end position="18"/>
    </location>
</feature>
<accession>A0A8X8ICI6</accession>
<dbReference type="Proteomes" id="UP000198711">
    <property type="component" value="Unassembled WGS sequence"/>
</dbReference>